<feature type="domain" description="PD-(D/E)XK endonuclease-like" evidence="10">
    <location>
        <begin position="744"/>
        <end position="1077"/>
    </location>
</feature>
<dbReference type="Gene3D" id="3.40.50.300">
    <property type="entry name" value="P-loop containing nucleotide triphosphate hydrolases"/>
    <property type="match status" value="3"/>
</dbReference>
<keyword evidence="1" id="KW-0540">Nuclease</keyword>
<dbReference type="InterPro" id="IPR049035">
    <property type="entry name" value="ADDB_N"/>
</dbReference>
<reference evidence="12" key="2">
    <citation type="submission" date="2021-04" db="EMBL/GenBank/DDBJ databases">
        <authorList>
            <person name="Gilroy R."/>
        </authorList>
    </citation>
    <scope>NUCLEOTIDE SEQUENCE</scope>
    <source>
        <strain evidence="12">421</strain>
    </source>
</reference>
<dbReference type="Gene3D" id="3.90.320.10">
    <property type="match status" value="1"/>
</dbReference>
<dbReference type="Pfam" id="PF12705">
    <property type="entry name" value="PDDEXK_1"/>
    <property type="match status" value="1"/>
</dbReference>
<accession>A0A9D1RD27</accession>
<dbReference type="InterPro" id="IPR038726">
    <property type="entry name" value="PDDEXK_AddAB-type"/>
</dbReference>
<evidence type="ECO:0000256" key="5">
    <source>
        <dbReference type="ARBA" id="ARBA00022806"/>
    </source>
</evidence>
<dbReference type="GO" id="GO:0004527">
    <property type="term" value="F:exonuclease activity"/>
    <property type="evidence" value="ECO:0007669"/>
    <property type="project" value="UniProtKB-KW"/>
</dbReference>
<name>A0A9D1RD27_9FIRM</name>
<evidence type="ECO:0000256" key="8">
    <source>
        <dbReference type="ARBA" id="ARBA00023125"/>
    </source>
</evidence>
<organism evidence="12 13">
    <name type="scientific">Candidatus Eubacterium faecipullorum</name>
    <dbReference type="NCBI Taxonomy" id="2838571"/>
    <lineage>
        <taxon>Bacteria</taxon>
        <taxon>Bacillati</taxon>
        <taxon>Bacillota</taxon>
        <taxon>Clostridia</taxon>
        <taxon>Eubacteriales</taxon>
        <taxon>Eubacteriaceae</taxon>
        <taxon>Eubacterium</taxon>
    </lineage>
</organism>
<sequence length="1110" mass="125165">MITLIFGRAGYGKTEYCFNEINSLVKSGNQDIILLTPEQYNFTAEKRLLTELGESKVNAVQNLSFTRLSNELKRLYGGEALPVLSKGAKAVLMKKAMELVKDDLKVFAGKTKMISFISSMLDIYDEMKSCAKSWQEIRTASEKIDKKLLSGKLADISLIVEKYEKLIDGAYFDSADELTRLYQKLAQTSYIKGKTVFIDGFNGFVANEYKILELIIKDAENVFLTLTTDSFGNNEDYGLFSYINKTAGSVVDIAKQYGVDYNIVQLDVNYRTNDKDLLLCEKELFSMHGRKAEDKPNSVFVYRAKSIADACDYAGLKIKKQLRNGIKASDIAVICRDAQKYRNQLAYSFRKYEVPFFDDERQNIGSQPVIALVRFLLRTVAYSFRSEDILSLAKTGLTALESGDVNSLENYVYVWSISGVKKWSEQFVNSASGFKAELSASDKIALEKLNASREYLYSRLNRFKNSVSNATAADISAAIYNALLAFGANKKLRFLAGDLNNYGRNVLANEQQRVWDLLMEILNDLAVVSGDEKVSVKDYMELFSLMINSEDLGVLPQGVDCVQFGQADRMRADNPKVVFLLGANEGEFPKSVFSGGLLTESDRVILNDNDFSLYSFGETLTYQERYFAYMSVSVASHKLFVSYEGNAKNDAPSSIITSLTALFPNLEITNYEMIPDLELVESRESAFDLMAQRFEENSSFSESLKKYFEKDGRYNAVKQLYSNEEITLHNKENAQKLFGKDMYLSASRLEDYFNCPFRYFCKFGLSARPLQKAKMNAMQTGTVIHYVLENVLSEWGTDKLSAESEAHIKIIVHKYLTQYFETQLGDTAEFTSRFKYQFMRVSQMLYSVLLRLKQEFSNSSFKAEAFELSIDNDGDVKPAVIALENGSVRIRGVVDRVDTLDKDGVKYIRVVDYKSGNKKFNLSDVIYGLNLQMFVYLFSICSDKSSKYCGLPAGVLYMHASRAVYSVDSVDENTAIEKESDSEYKMKGVVLYDEKHDILNDMEDGVKGRFIPVSVDKKGNLKGCFASLEGLGRIAKKINSLVAEMGNNLHAGRIAQNPIDGKGHEHTCDYCDYGDVCAARRFINKREMAPMNDQEVISALEEVHGSETVD</sequence>
<evidence type="ECO:0000256" key="3">
    <source>
        <dbReference type="ARBA" id="ARBA00022763"/>
    </source>
</evidence>
<dbReference type="GO" id="GO:0006281">
    <property type="term" value="P:DNA repair"/>
    <property type="evidence" value="ECO:0007669"/>
    <property type="project" value="UniProtKB-KW"/>
</dbReference>
<keyword evidence="5" id="KW-0347">Helicase</keyword>
<dbReference type="PANTHER" id="PTHR30591">
    <property type="entry name" value="RECBCD ENZYME SUBUNIT RECC"/>
    <property type="match status" value="1"/>
</dbReference>
<keyword evidence="3" id="KW-0227">DNA damage</keyword>
<dbReference type="PANTHER" id="PTHR30591:SF1">
    <property type="entry name" value="RECBCD ENZYME SUBUNIT RECC"/>
    <property type="match status" value="1"/>
</dbReference>
<comment type="caution">
    <text evidence="12">The sequence shown here is derived from an EMBL/GenBank/DDBJ whole genome shotgun (WGS) entry which is preliminary data.</text>
</comment>
<dbReference type="GO" id="GO:0005524">
    <property type="term" value="F:ATP binding"/>
    <property type="evidence" value="ECO:0007669"/>
    <property type="project" value="UniProtKB-KW"/>
</dbReference>
<keyword evidence="4" id="KW-0378">Hydrolase</keyword>
<evidence type="ECO:0000256" key="6">
    <source>
        <dbReference type="ARBA" id="ARBA00022839"/>
    </source>
</evidence>
<keyword evidence="9" id="KW-0234">DNA repair</keyword>
<keyword evidence="2" id="KW-0547">Nucleotide-binding</keyword>
<dbReference type="AlphaFoldDB" id="A0A9D1RD27"/>
<evidence type="ECO:0000256" key="4">
    <source>
        <dbReference type="ARBA" id="ARBA00022801"/>
    </source>
</evidence>
<evidence type="ECO:0000256" key="7">
    <source>
        <dbReference type="ARBA" id="ARBA00022840"/>
    </source>
</evidence>
<keyword evidence="7" id="KW-0067">ATP-binding</keyword>
<keyword evidence="6" id="KW-0269">Exonuclease</keyword>
<dbReference type="GO" id="GO:0006310">
    <property type="term" value="P:DNA recombination"/>
    <property type="evidence" value="ECO:0007669"/>
    <property type="project" value="TreeGrafter"/>
</dbReference>
<evidence type="ECO:0000256" key="1">
    <source>
        <dbReference type="ARBA" id="ARBA00022722"/>
    </source>
</evidence>
<dbReference type="Pfam" id="PF21445">
    <property type="entry name" value="ADDB_N"/>
    <property type="match status" value="1"/>
</dbReference>
<evidence type="ECO:0000256" key="2">
    <source>
        <dbReference type="ARBA" id="ARBA00022741"/>
    </source>
</evidence>
<evidence type="ECO:0000313" key="13">
    <source>
        <dbReference type="Proteomes" id="UP000824205"/>
    </source>
</evidence>
<feature type="domain" description="ATP-dependent helicase/deoxyribonuclease subunit B N-terminal" evidence="11">
    <location>
        <begin position="4"/>
        <end position="276"/>
    </location>
</feature>
<dbReference type="InterPro" id="IPR027417">
    <property type="entry name" value="P-loop_NTPase"/>
</dbReference>
<proteinExistence type="predicted"/>
<evidence type="ECO:0000259" key="10">
    <source>
        <dbReference type="Pfam" id="PF12705"/>
    </source>
</evidence>
<reference evidence="12" key="1">
    <citation type="journal article" date="2021" name="PeerJ">
        <title>Extensive microbial diversity within the chicken gut microbiome revealed by metagenomics and culture.</title>
        <authorList>
            <person name="Gilroy R."/>
            <person name="Ravi A."/>
            <person name="Getino M."/>
            <person name="Pursley I."/>
            <person name="Horton D.L."/>
            <person name="Alikhan N.F."/>
            <person name="Baker D."/>
            <person name="Gharbi K."/>
            <person name="Hall N."/>
            <person name="Watson M."/>
            <person name="Adriaenssens E.M."/>
            <person name="Foster-Nyarko E."/>
            <person name="Jarju S."/>
            <person name="Secka A."/>
            <person name="Antonio M."/>
            <person name="Oren A."/>
            <person name="Chaudhuri R.R."/>
            <person name="La Ragione R."/>
            <person name="Hildebrand F."/>
            <person name="Pallen M.J."/>
        </authorList>
    </citation>
    <scope>NUCLEOTIDE SEQUENCE</scope>
    <source>
        <strain evidence="12">421</strain>
    </source>
</reference>
<protein>
    <submittedName>
        <fullName evidence="12">PD-(D/E)XK nuclease family protein</fullName>
    </submittedName>
</protein>
<dbReference type="SUPFAM" id="SSF52540">
    <property type="entry name" value="P-loop containing nucleoside triphosphate hydrolases"/>
    <property type="match status" value="1"/>
</dbReference>
<evidence type="ECO:0000259" key="11">
    <source>
        <dbReference type="Pfam" id="PF21445"/>
    </source>
</evidence>
<dbReference type="EMBL" id="DXGE01000011">
    <property type="protein sequence ID" value="HIW85367.1"/>
    <property type="molecule type" value="Genomic_DNA"/>
</dbReference>
<evidence type="ECO:0000256" key="9">
    <source>
        <dbReference type="ARBA" id="ARBA00023204"/>
    </source>
</evidence>
<keyword evidence="8" id="KW-0238">DNA-binding</keyword>
<dbReference type="GO" id="GO:0004386">
    <property type="term" value="F:helicase activity"/>
    <property type="evidence" value="ECO:0007669"/>
    <property type="project" value="UniProtKB-KW"/>
</dbReference>
<dbReference type="InterPro" id="IPR011604">
    <property type="entry name" value="PDDEXK-like_dom_sf"/>
</dbReference>
<gene>
    <name evidence="12" type="ORF">IAA48_02635</name>
</gene>
<dbReference type="Proteomes" id="UP000824205">
    <property type="component" value="Unassembled WGS sequence"/>
</dbReference>
<dbReference type="GO" id="GO:0003677">
    <property type="term" value="F:DNA binding"/>
    <property type="evidence" value="ECO:0007669"/>
    <property type="project" value="UniProtKB-KW"/>
</dbReference>
<evidence type="ECO:0000313" key="12">
    <source>
        <dbReference type="EMBL" id="HIW85367.1"/>
    </source>
</evidence>